<name>A0A1W1VG28_PEPAS</name>
<dbReference type="EMBL" id="FWWR01000014">
    <property type="protein sequence ID" value="SMB92295.1"/>
    <property type="molecule type" value="Genomic_DNA"/>
</dbReference>
<feature type="domain" description="Rad50/SbcC-type AAA" evidence="2">
    <location>
        <begin position="6"/>
        <end position="220"/>
    </location>
</feature>
<evidence type="ECO:0000313" key="4">
    <source>
        <dbReference type="Proteomes" id="UP000192368"/>
    </source>
</evidence>
<dbReference type="InterPro" id="IPR038729">
    <property type="entry name" value="Rad50/SbcC_AAA"/>
</dbReference>
<keyword evidence="1" id="KW-0175">Coiled coil</keyword>
<reference evidence="4" key="1">
    <citation type="submission" date="2017-04" db="EMBL/GenBank/DDBJ databases">
        <authorList>
            <person name="Varghese N."/>
            <person name="Submissions S."/>
        </authorList>
    </citation>
    <scope>NUCLEOTIDE SEQUENCE [LARGE SCALE GENOMIC DNA]</scope>
    <source>
        <strain evidence="4">DSM 20463</strain>
    </source>
</reference>
<sequence>MKIEELNLQAFGKFKNRKIELKEGLNLIQGKNESGKSTIFKFIEGIFYGFAKSGTQRRTTPDYDRYRPWTGNEYKGSAILTDDDSFRIMRNFEKHELEFYNMTTGENLSSISELNQFAKIKQPGVFLFNVDYSIFRNSFFIGQLCSKLDSEVDSLKHSLENFATSGNEKYSLVNAIEKLEEKRDALGKESRKTSTVGKLYQEIAMLDKKKNELNSHLKDYAESTAEFLEIKQSLLEQKKFVKNLKLSDDQRNYFKIKAIAENKSPERELSDEDFDLLYEMNRSYVEIERQLNQKTEEKSFEYKYEDIEEDYTEFKSLCDRIDELNRNNFSKEIELLNHDLIITKAEVDKLRLIMFVELGLAFLMVVLGVYLKVYYSALFAIPMLFHAYLKFNPYRMKKAAIDRIEDRINNYMQKSSVKTEEKREMDKVFSVYMRKYRINSFDELKSFLENEKSEIDKLKIEENVRTEIETKNRIELEDKLKELKNKIEELEIKYNLNFEELREKYLSEDGKRQRQELKNRESIIAHILNGRDLEDLNHGIEVVEGDLTEEESMLEELESKFLSLSGELYSKDEKFHLLNEIEEEISLKKSKLDELEQNQQAMQRAIDALREVYAQNKSVFLPKIVKFMNGFISDITSGKYNRIVVDDSFNIAVEDTESGKMVEAEKLSNGTIDQLYLGLRLAVSEMLYKDAPIILDDHFVQYDDERCKETLKFLDRYSKIKQVIIFSAMNRECEMLDSMGAIYNRVNL</sequence>
<dbReference type="Proteomes" id="UP000192368">
    <property type="component" value="Unassembled WGS sequence"/>
</dbReference>
<protein>
    <submittedName>
        <fullName evidence="3">AAA domain-containing protein</fullName>
    </submittedName>
</protein>
<dbReference type="SUPFAM" id="SSF52540">
    <property type="entry name" value="P-loop containing nucleoside triphosphate hydrolases"/>
    <property type="match status" value="1"/>
</dbReference>
<dbReference type="AlphaFoldDB" id="A0A1W1VG28"/>
<organism evidence="3 4">
    <name type="scientific">Peptoniphilus asaccharolyticus DSM 20463</name>
    <dbReference type="NCBI Taxonomy" id="573058"/>
    <lineage>
        <taxon>Bacteria</taxon>
        <taxon>Bacillati</taxon>
        <taxon>Bacillota</taxon>
        <taxon>Tissierellia</taxon>
        <taxon>Tissierellales</taxon>
        <taxon>Peptoniphilaceae</taxon>
        <taxon>Peptoniphilus</taxon>
    </lineage>
</organism>
<dbReference type="OrthoDB" id="9764467at2"/>
<dbReference type="PANTHER" id="PTHR41259:SF1">
    <property type="entry name" value="DOUBLE-STRAND BREAK REPAIR RAD50 ATPASE, PUTATIVE-RELATED"/>
    <property type="match status" value="1"/>
</dbReference>
<gene>
    <name evidence="3" type="ORF">SAMN00017477_1924</name>
</gene>
<dbReference type="InterPro" id="IPR027417">
    <property type="entry name" value="P-loop_NTPase"/>
</dbReference>
<evidence type="ECO:0000313" key="3">
    <source>
        <dbReference type="EMBL" id="SMB92295.1"/>
    </source>
</evidence>
<accession>A0A1W1VG28</accession>
<dbReference type="STRING" id="573058.SAMN00017477_1924"/>
<evidence type="ECO:0000256" key="1">
    <source>
        <dbReference type="SAM" id="Coils"/>
    </source>
</evidence>
<dbReference type="PANTHER" id="PTHR41259">
    <property type="entry name" value="DOUBLE-STRAND BREAK REPAIR RAD50 ATPASE, PUTATIVE-RELATED"/>
    <property type="match status" value="1"/>
</dbReference>
<dbReference type="Gene3D" id="3.40.50.300">
    <property type="entry name" value="P-loop containing nucleotide triphosphate hydrolases"/>
    <property type="match status" value="2"/>
</dbReference>
<dbReference type="RefSeq" id="WP_084231444.1">
    <property type="nucleotide sequence ID" value="NZ_FWWR01000014.1"/>
</dbReference>
<proteinExistence type="predicted"/>
<dbReference type="Pfam" id="PF13476">
    <property type="entry name" value="AAA_23"/>
    <property type="match status" value="1"/>
</dbReference>
<evidence type="ECO:0000259" key="2">
    <source>
        <dbReference type="Pfam" id="PF13476"/>
    </source>
</evidence>
<feature type="coiled-coil region" evidence="1">
    <location>
        <begin position="540"/>
        <end position="612"/>
    </location>
</feature>
<keyword evidence="4" id="KW-1185">Reference proteome</keyword>
<feature type="coiled-coil region" evidence="1">
    <location>
        <begin position="441"/>
        <end position="500"/>
    </location>
</feature>